<keyword evidence="2" id="KW-1003">Cell membrane</keyword>
<dbReference type="InterPro" id="IPR010619">
    <property type="entry name" value="ThrE-like_N"/>
</dbReference>
<name>A0A9X1QSW5_9CORY</name>
<evidence type="ECO:0000256" key="7">
    <source>
        <dbReference type="SAM" id="Phobius"/>
    </source>
</evidence>
<comment type="caution">
    <text evidence="10">The sequence shown here is derived from an EMBL/GenBank/DDBJ whole genome shotgun (WGS) entry which is preliminary data.</text>
</comment>
<feature type="transmembrane region" description="Helical" evidence="7">
    <location>
        <begin position="152"/>
        <end position="173"/>
    </location>
</feature>
<keyword evidence="11" id="KW-1185">Reference proteome</keyword>
<feature type="transmembrane region" description="Helical" evidence="7">
    <location>
        <begin position="124"/>
        <end position="140"/>
    </location>
</feature>
<feature type="domain" description="Threonine/serine exporter-like N-terminal" evidence="8">
    <location>
        <begin position="2"/>
        <end position="232"/>
    </location>
</feature>
<dbReference type="InterPro" id="IPR050539">
    <property type="entry name" value="ThrE_Dicarb/AminoAcid_Exp"/>
</dbReference>
<organism evidence="10 11">
    <name type="scientific">Corynebacterium uropygiale</name>
    <dbReference type="NCBI Taxonomy" id="1775911"/>
    <lineage>
        <taxon>Bacteria</taxon>
        <taxon>Bacillati</taxon>
        <taxon>Actinomycetota</taxon>
        <taxon>Actinomycetes</taxon>
        <taxon>Mycobacteriales</taxon>
        <taxon>Corynebacteriaceae</taxon>
        <taxon>Corynebacterium</taxon>
    </lineage>
</organism>
<protein>
    <submittedName>
        <fullName evidence="10">Threonine/serine exporter family protein</fullName>
    </submittedName>
</protein>
<keyword evidence="4 7" id="KW-1133">Transmembrane helix</keyword>
<evidence type="ECO:0000256" key="1">
    <source>
        <dbReference type="ARBA" id="ARBA00004651"/>
    </source>
</evidence>
<dbReference type="GO" id="GO:0015744">
    <property type="term" value="P:succinate transport"/>
    <property type="evidence" value="ECO:0007669"/>
    <property type="project" value="TreeGrafter"/>
</dbReference>
<sequence>MLLMGAGTSGYRVIRGMKRAARALGFDRLDVVVSVTSIECTFHRGNLFRTVVAAQQSPAIDSSRIEALEYITHHMHQRITPEQLNRRLDWVERNVRAPRWSPTVLTIAGACACAGFAVLNHVPWPAVAAVAVAAGAGQFTRTFVARQHAIQLAGVAAGGIVACLVYWLITLVVPHPEVISSGVVCSVLFLIPGFPLFSSVIDLARFDFFAGMSRLTYALSIIAVATFSVGVICWITGINPEPPKAPAGMMPMWWYGAAAVASFVGIAGFAFIFNSSRRMVLVASTVGMIANVGRLLLVGYTGLPFFPAMFAGLVVGLVGALASKKAALPRITTTVPASVIMVPGAMMFNAVYHVTINDMSLALANAASAGAVVVAIAAGLTLARMLTDRDWMFGHLINFDKPLEGEPKVSW</sequence>
<dbReference type="Proteomes" id="UP001139336">
    <property type="component" value="Unassembled WGS sequence"/>
</dbReference>
<dbReference type="PANTHER" id="PTHR34390">
    <property type="entry name" value="UPF0442 PROTEIN YJJB-RELATED"/>
    <property type="match status" value="1"/>
</dbReference>
<dbReference type="GO" id="GO:0005886">
    <property type="term" value="C:plasma membrane"/>
    <property type="evidence" value="ECO:0007669"/>
    <property type="project" value="UniProtKB-SubCell"/>
</dbReference>
<evidence type="ECO:0000256" key="5">
    <source>
        <dbReference type="ARBA" id="ARBA00023136"/>
    </source>
</evidence>
<dbReference type="EMBL" id="JAKGSI010000004">
    <property type="protein sequence ID" value="MCF4007168.1"/>
    <property type="molecule type" value="Genomic_DNA"/>
</dbReference>
<evidence type="ECO:0000256" key="4">
    <source>
        <dbReference type="ARBA" id="ARBA00022989"/>
    </source>
</evidence>
<gene>
    <name evidence="10" type="ORF">L1O03_08280</name>
</gene>
<feature type="transmembrane region" description="Helical" evidence="7">
    <location>
        <begin position="361"/>
        <end position="383"/>
    </location>
</feature>
<keyword evidence="5 7" id="KW-0472">Membrane</keyword>
<keyword evidence="3 7" id="KW-0812">Transmembrane</keyword>
<evidence type="ECO:0000313" key="10">
    <source>
        <dbReference type="EMBL" id="MCF4007168.1"/>
    </source>
</evidence>
<comment type="similarity">
    <text evidence="6">Belongs to the ThrE exporter (TC 2.A.79) family.</text>
</comment>
<proteinExistence type="inferred from homology"/>
<dbReference type="PANTHER" id="PTHR34390:SF2">
    <property type="entry name" value="SUCCINATE TRANSPORTER SUBUNIT YJJP-RELATED"/>
    <property type="match status" value="1"/>
</dbReference>
<feature type="transmembrane region" description="Helical" evidence="7">
    <location>
        <begin position="100"/>
        <end position="118"/>
    </location>
</feature>
<feature type="transmembrane region" description="Helical" evidence="7">
    <location>
        <begin position="215"/>
        <end position="237"/>
    </location>
</feature>
<evidence type="ECO:0000259" key="9">
    <source>
        <dbReference type="Pfam" id="PF12821"/>
    </source>
</evidence>
<feature type="transmembrane region" description="Helical" evidence="7">
    <location>
        <begin position="335"/>
        <end position="355"/>
    </location>
</feature>
<evidence type="ECO:0000259" key="8">
    <source>
        <dbReference type="Pfam" id="PF06738"/>
    </source>
</evidence>
<feature type="transmembrane region" description="Helical" evidence="7">
    <location>
        <begin position="252"/>
        <end position="273"/>
    </location>
</feature>
<evidence type="ECO:0000313" key="11">
    <source>
        <dbReference type="Proteomes" id="UP001139336"/>
    </source>
</evidence>
<dbReference type="AlphaFoldDB" id="A0A9X1QSW5"/>
<evidence type="ECO:0000256" key="3">
    <source>
        <dbReference type="ARBA" id="ARBA00022692"/>
    </source>
</evidence>
<evidence type="ECO:0000256" key="6">
    <source>
        <dbReference type="ARBA" id="ARBA00034125"/>
    </source>
</evidence>
<comment type="subcellular location">
    <subcellularLocation>
        <location evidence="1">Cell membrane</location>
        <topology evidence="1">Multi-pass membrane protein</topology>
    </subcellularLocation>
</comment>
<dbReference type="Pfam" id="PF06738">
    <property type="entry name" value="ThrE"/>
    <property type="match status" value="1"/>
</dbReference>
<reference evidence="10" key="1">
    <citation type="submission" date="2022-01" db="EMBL/GenBank/DDBJ databases">
        <title>Corynebacterium sp. nov isolated from isolated from the feces of the greater white-fronted geese (Anser albifrons) at Poyang Lake, PR China.</title>
        <authorList>
            <person name="Liu Q."/>
        </authorList>
    </citation>
    <scope>NUCLEOTIDE SEQUENCE</scope>
    <source>
        <strain evidence="10">JCM 32435</strain>
    </source>
</reference>
<dbReference type="Pfam" id="PF12821">
    <property type="entry name" value="ThrE_2"/>
    <property type="match status" value="1"/>
</dbReference>
<evidence type="ECO:0000256" key="2">
    <source>
        <dbReference type="ARBA" id="ARBA00022475"/>
    </source>
</evidence>
<feature type="transmembrane region" description="Helical" evidence="7">
    <location>
        <begin position="179"/>
        <end position="203"/>
    </location>
</feature>
<dbReference type="InterPro" id="IPR024528">
    <property type="entry name" value="ThrE_2"/>
</dbReference>
<dbReference type="GO" id="GO:0022857">
    <property type="term" value="F:transmembrane transporter activity"/>
    <property type="evidence" value="ECO:0007669"/>
    <property type="project" value="InterPro"/>
</dbReference>
<accession>A0A9X1QSW5</accession>
<feature type="domain" description="Threonine/Serine exporter ThrE" evidence="9">
    <location>
        <begin position="259"/>
        <end position="384"/>
    </location>
</feature>
<feature type="transmembrane region" description="Helical" evidence="7">
    <location>
        <begin position="305"/>
        <end position="323"/>
    </location>
</feature>